<dbReference type="EMBL" id="GBRH01271405">
    <property type="protein sequence ID" value="JAD26490.1"/>
    <property type="molecule type" value="Transcribed_RNA"/>
</dbReference>
<evidence type="ECO:0000313" key="1">
    <source>
        <dbReference type="EMBL" id="JAD26490.1"/>
    </source>
</evidence>
<accession>A0A0A8YN11</accession>
<organism evidence="1">
    <name type="scientific">Arundo donax</name>
    <name type="common">Giant reed</name>
    <name type="synonym">Donax arundinaceus</name>
    <dbReference type="NCBI Taxonomy" id="35708"/>
    <lineage>
        <taxon>Eukaryota</taxon>
        <taxon>Viridiplantae</taxon>
        <taxon>Streptophyta</taxon>
        <taxon>Embryophyta</taxon>
        <taxon>Tracheophyta</taxon>
        <taxon>Spermatophyta</taxon>
        <taxon>Magnoliopsida</taxon>
        <taxon>Liliopsida</taxon>
        <taxon>Poales</taxon>
        <taxon>Poaceae</taxon>
        <taxon>PACMAD clade</taxon>
        <taxon>Arundinoideae</taxon>
        <taxon>Arundineae</taxon>
        <taxon>Arundo</taxon>
    </lineage>
</organism>
<dbReference type="AlphaFoldDB" id="A0A0A8YN11"/>
<reference evidence="1" key="1">
    <citation type="submission" date="2014-09" db="EMBL/GenBank/DDBJ databases">
        <authorList>
            <person name="Magalhaes I.L.F."/>
            <person name="Oliveira U."/>
            <person name="Santos F.R."/>
            <person name="Vidigal T.H.D.A."/>
            <person name="Brescovit A.D."/>
            <person name="Santos A.J."/>
        </authorList>
    </citation>
    <scope>NUCLEOTIDE SEQUENCE</scope>
    <source>
        <tissue evidence="1">Shoot tissue taken approximately 20 cm above the soil surface</tissue>
    </source>
</reference>
<name>A0A0A8YN11_ARUDO</name>
<protein>
    <submittedName>
        <fullName evidence="1">Uncharacterized protein</fullName>
    </submittedName>
</protein>
<proteinExistence type="predicted"/>
<sequence>MGKKRRRRSSWSCAGFPLSIRSISRWFVPAVGLGTDDRNRRAEQASHGPPRVL</sequence>
<reference evidence="1" key="2">
    <citation type="journal article" date="2015" name="Data Brief">
        <title>Shoot transcriptome of the giant reed, Arundo donax.</title>
        <authorList>
            <person name="Barrero R.A."/>
            <person name="Guerrero F.D."/>
            <person name="Moolhuijzen P."/>
            <person name="Goolsby J.A."/>
            <person name="Tidwell J."/>
            <person name="Bellgard S.E."/>
            <person name="Bellgard M.I."/>
        </authorList>
    </citation>
    <scope>NUCLEOTIDE SEQUENCE</scope>
    <source>
        <tissue evidence="1">Shoot tissue taken approximately 20 cm above the soil surface</tissue>
    </source>
</reference>